<dbReference type="SUPFAM" id="SSF110738">
    <property type="entry name" value="Glycerate kinase I"/>
    <property type="match status" value="1"/>
</dbReference>
<comment type="caution">
    <text evidence="5">The sequence shown here is derived from an EMBL/GenBank/DDBJ whole genome shotgun (WGS) entry which is preliminary data.</text>
</comment>
<evidence type="ECO:0000256" key="4">
    <source>
        <dbReference type="PIRNR" id="PIRNR006078"/>
    </source>
</evidence>
<evidence type="ECO:0000256" key="3">
    <source>
        <dbReference type="ARBA" id="ARBA00022777"/>
    </source>
</evidence>
<gene>
    <name evidence="5" type="ORF">DTO57_10255</name>
</gene>
<dbReference type="RefSeq" id="WP_114118136.1">
    <property type="nucleotide sequence ID" value="NZ_BMHU01000002.1"/>
</dbReference>
<keyword evidence="6" id="KW-1185">Reference proteome</keyword>
<dbReference type="PANTHER" id="PTHR21599:SF0">
    <property type="entry name" value="GLYCERATE KINASE"/>
    <property type="match status" value="1"/>
</dbReference>
<reference evidence="5 6" key="1">
    <citation type="submission" date="2018-07" db="EMBL/GenBank/DDBJ databases">
        <title>Microbacterium endoborsara sp. nov., a novel actinobacterium isolated from Borszczowia aralocaspica.</title>
        <authorList>
            <person name="An D."/>
        </authorList>
    </citation>
    <scope>NUCLEOTIDE SEQUENCE [LARGE SCALE GENOMIC DNA]</scope>
    <source>
        <strain evidence="5 6">C1.15228</strain>
    </source>
</reference>
<keyword evidence="2 4" id="KW-0808">Transferase</keyword>
<dbReference type="AlphaFoldDB" id="A0A367Y0F1"/>
<name>A0A367Y0F1_9MICO</name>
<dbReference type="InterPro" id="IPR018193">
    <property type="entry name" value="Glyc_kinase_flavodox-like_fold"/>
</dbReference>
<dbReference type="InterPro" id="IPR036129">
    <property type="entry name" value="Glycerate_kinase_sf"/>
</dbReference>
<evidence type="ECO:0000313" key="6">
    <source>
        <dbReference type="Proteomes" id="UP000253508"/>
    </source>
</evidence>
<dbReference type="NCBIfam" id="TIGR00045">
    <property type="entry name" value="glycerate kinase"/>
    <property type="match status" value="1"/>
</dbReference>
<dbReference type="GO" id="GO:0008887">
    <property type="term" value="F:glycerate kinase activity"/>
    <property type="evidence" value="ECO:0007669"/>
    <property type="project" value="UniProtKB-UniRule"/>
</dbReference>
<proteinExistence type="inferred from homology"/>
<protein>
    <submittedName>
        <fullName evidence="5">Glycerate kinase</fullName>
    </submittedName>
</protein>
<dbReference type="Gene3D" id="3.90.1510.10">
    <property type="entry name" value="Glycerate kinase, domain 2"/>
    <property type="match status" value="1"/>
</dbReference>
<keyword evidence="3 4" id="KW-0418">Kinase</keyword>
<comment type="similarity">
    <text evidence="1 4">Belongs to the glycerate kinase type-1 family.</text>
</comment>
<dbReference type="PANTHER" id="PTHR21599">
    <property type="entry name" value="GLYCERATE KINASE"/>
    <property type="match status" value="1"/>
</dbReference>
<dbReference type="GO" id="GO:0031388">
    <property type="term" value="P:organic acid phosphorylation"/>
    <property type="evidence" value="ECO:0007669"/>
    <property type="project" value="UniProtKB-UniRule"/>
</dbReference>
<evidence type="ECO:0000313" key="5">
    <source>
        <dbReference type="EMBL" id="RCK58532.1"/>
    </source>
</evidence>
<evidence type="ECO:0000256" key="1">
    <source>
        <dbReference type="ARBA" id="ARBA00006284"/>
    </source>
</evidence>
<dbReference type="InterPro" id="IPR018197">
    <property type="entry name" value="Glycerate_kinase_RE-like"/>
</dbReference>
<dbReference type="Pfam" id="PF02595">
    <property type="entry name" value="Gly_kinase"/>
    <property type="match status" value="1"/>
</dbReference>
<dbReference type="InterPro" id="IPR004381">
    <property type="entry name" value="Glycerate_kinase"/>
</dbReference>
<evidence type="ECO:0000256" key="2">
    <source>
        <dbReference type="ARBA" id="ARBA00022679"/>
    </source>
</evidence>
<dbReference type="EMBL" id="QORO01000003">
    <property type="protein sequence ID" value="RCK58532.1"/>
    <property type="molecule type" value="Genomic_DNA"/>
</dbReference>
<dbReference type="Gene3D" id="3.40.50.10350">
    <property type="entry name" value="Glycerate kinase, domain 1"/>
    <property type="match status" value="1"/>
</dbReference>
<organism evidence="5 6">
    <name type="scientific">Microbacterium sorbitolivorans</name>
    <dbReference type="NCBI Taxonomy" id="1867410"/>
    <lineage>
        <taxon>Bacteria</taxon>
        <taxon>Bacillati</taxon>
        <taxon>Actinomycetota</taxon>
        <taxon>Actinomycetes</taxon>
        <taxon>Micrococcales</taxon>
        <taxon>Microbacteriaceae</taxon>
        <taxon>Microbacterium</taxon>
    </lineage>
</organism>
<accession>A0A367Y0F1</accession>
<dbReference type="PIRSF" id="PIRSF006078">
    <property type="entry name" value="GlxK"/>
    <property type="match status" value="1"/>
</dbReference>
<sequence length="370" mass="36257">MTSPRTIVLAPDSLKGSATAADAAVAIAEGWVRTAPTDTFVFRPMADGGEGTLDAFEKAVPGAQRMAVRVTGPAGSAVTTSWLKLPATDELPGGTGVVEIASTSGIELLGDERRPFDASTLGFGQAIAAALNAGVSRLVLGIGSSASTDGGTGMLTALGARFFNDFGASIAPGAAGLDEIASVDLSALKALPAGGVQVLSDVTNPLRGDKGAAAIFGPQKGLDEAGIQRADAGLGRLVAATGRPELAELPGAGAAGGTGFGLLLWGADLVPGSAAIAELTGLAADIAGADLVITGEGRYDGQSEAGKAPAHVAQLARAAGVPVALVAGAIEADASGFAASASLTELAGSTAAALADPLRWLRDAGEQLAR</sequence>
<dbReference type="Proteomes" id="UP000253508">
    <property type="component" value="Unassembled WGS sequence"/>
</dbReference>
<dbReference type="OrthoDB" id="9774290at2"/>